<dbReference type="KEGG" id="aab:A4R43_34410"/>
<feature type="region of interest" description="Disordered" evidence="7">
    <location>
        <begin position="261"/>
        <end position="311"/>
    </location>
</feature>
<keyword evidence="11" id="KW-1185">Reference proteome</keyword>
<evidence type="ECO:0000256" key="6">
    <source>
        <dbReference type="ARBA" id="ARBA00022840"/>
    </source>
</evidence>
<evidence type="ECO:0000313" key="11">
    <source>
        <dbReference type="Proteomes" id="UP000250434"/>
    </source>
</evidence>
<dbReference type="AlphaFoldDB" id="A0A344LFU1"/>
<dbReference type="CDD" id="cd14014">
    <property type="entry name" value="STKc_PknB_like"/>
    <property type="match status" value="1"/>
</dbReference>
<keyword evidence="8" id="KW-0812">Transmembrane</keyword>
<dbReference type="OrthoDB" id="9762169at2"/>
<dbReference type="Proteomes" id="UP000250434">
    <property type="component" value="Chromosome"/>
</dbReference>
<dbReference type="InterPro" id="IPR011009">
    <property type="entry name" value="Kinase-like_dom_sf"/>
</dbReference>
<name>A0A344LFU1_9PSEU</name>
<proteinExistence type="predicted"/>
<dbReference type="GO" id="GO:0004674">
    <property type="term" value="F:protein serine/threonine kinase activity"/>
    <property type="evidence" value="ECO:0007669"/>
    <property type="project" value="UniProtKB-KW"/>
</dbReference>
<keyword evidence="4" id="KW-0547">Nucleotide-binding</keyword>
<dbReference type="GO" id="GO:0005524">
    <property type="term" value="F:ATP binding"/>
    <property type="evidence" value="ECO:0007669"/>
    <property type="project" value="UniProtKB-KW"/>
</dbReference>
<keyword evidence="6" id="KW-0067">ATP-binding</keyword>
<evidence type="ECO:0000256" key="2">
    <source>
        <dbReference type="ARBA" id="ARBA00022527"/>
    </source>
</evidence>
<dbReference type="InterPro" id="IPR000719">
    <property type="entry name" value="Prot_kinase_dom"/>
</dbReference>
<dbReference type="SUPFAM" id="SSF56112">
    <property type="entry name" value="Protein kinase-like (PK-like)"/>
    <property type="match status" value="1"/>
</dbReference>
<keyword evidence="8" id="KW-0472">Membrane</keyword>
<gene>
    <name evidence="10" type="ORF">A4R43_34410</name>
</gene>
<feature type="compositionally biased region" description="Pro residues" evidence="7">
    <location>
        <begin position="267"/>
        <end position="281"/>
    </location>
</feature>
<keyword evidence="5 10" id="KW-0418">Kinase</keyword>
<keyword evidence="3" id="KW-0808">Transferase</keyword>
<organism evidence="10 11">
    <name type="scientific">Amycolatopsis albispora</name>
    <dbReference type="NCBI Taxonomy" id="1804986"/>
    <lineage>
        <taxon>Bacteria</taxon>
        <taxon>Bacillati</taxon>
        <taxon>Actinomycetota</taxon>
        <taxon>Actinomycetes</taxon>
        <taxon>Pseudonocardiales</taxon>
        <taxon>Pseudonocardiaceae</taxon>
        <taxon>Amycolatopsis</taxon>
    </lineage>
</organism>
<keyword evidence="2 10" id="KW-0723">Serine/threonine-protein kinase</keyword>
<reference evidence="10 11" key="1">
    <citation type="submission" date="2016-04" db="EMBL/GenBank/DDBJ databases">
        <title>Complete genome sequence and analysis of deep-sea sediment isolate, Amycolatopsis sp. WP1.</title>
        <authorList>
            <person name="Wang H."/>
            <person name="Chen S."/>
            <person name="Wu Q."/>
        </authorList>
    </citation>
    <scope>NUCLEOTIDE SEQUENCE [LARGE SCALE GENOMIC DNA]</scope>
    <source>
        <strain evidence="10 11">WP1</strain>
    </source>
</reference>
<evidence type="ECO:0000256" key="3">
    <source>
        <dbReference type="ARBA" id="ARBA00022679"/>
    </source>
</evidence>
<keyword evidence="8" id="KW-1133">Transmembrane helix</keyword>
<evidence type="ECO:0000256" key="7">
    <source>
        <dbReference type="SAM" id="MobiDB-lite"/>
    </source>
</evidence>
<dbReference type="PANTHER" id="PTHR43289:SF6">
    <property type="entry name" value="SERINE_THREONINE-PROTEIN KINASE NEKL-3"/>
    <property type="match status" value="1"/>
</dbReference>
<protein>
    <recommendedName>
        <fullName evidence="1">non-specific serine/threonine protein kinase</fullName>
        <ecNumber evidence="1">2.7.11.1</ecNumber>
    </recommendedName>
</protein>
<sequence>MSSQGALVGGRYRLDQPIGRGRAGIVWMAYDTRLHRNVAAKRLYLPSGLDPQQTEHARALAVQQGHDATRISHACAITVHDVVRDGADVWLAMEYVPSRNMVDFLAEYGRLTPEQAAFLGVQLGSALMAAHAAGIQHRGLQPSNVLLADDGGVKLTDIGISGWLDPAYLSPEMRRGETPTTASDAYSLGATLFAAVEGVPPMGPDGAGPQVQPNHTGVLSGALSKMLRTDPVTRPTMSDIITSLKAITDGRQTAFIPPTATALPEVTTPPPSPHSPPPVPPQQQTRVGGMPPMPPQQQQQQLQQAKRPSPSGDQIRRWVVMALAIFFAVAMGIAFTELFLL</sequence>
<feature type="domain" description="Protein kinase" evidence="9">
    <location>
        <begin position="12"/>
        <end position="256"/>
    </location>
</feature>
<dbReference type="PANTHER" id="PTHR43289">
    <property type="entry name" value="MITOGEN-ACTIVATED PROTEIN KINASE KINASE KINASE 20-RELATED"/>
    <property type="match status" value="1"/>
</dbReference>
<dbReference type="EMBL" id="CP015163">
    <property type="protein sequence ID" value="AXB46915.1"/>
    <property type="molecule type" value="Genomic_DNA"/>
</dbReference>
<feature type="transmembrane region" description="Helical" evidence="8">
    <location>
        <begin position="318"/>
        <end position="340"/>
    </location>
</feature>
<evidence type="ECO:0000256" key="5">
    <source>
        <dbReference type="ARBA" id="ARBA00022777"/>
    </source>
</evidence>
<dbReference type="Gene3D" id="3.30.200.20">
    <property type="entry name" value="Phosphorylase Kinase, domain 1"/>
    <property type="match status" value="1"/>
</dbReference>
<accession>A0A344LFU1</accession>
<dbReference type="EC" id="2.7.11.1" evidence="1"/>
<dbReference type="Gene3D" id="1.10.510.10">
    <property type="entry name" value="Transferase(Phosphotransferase) domain 1"/>
    <property type="match status" value="1"/>
</dbReference>
<evidence type="ECO:0000259" key="9">
    <source>
        <dbReference type="PROSITE" id="PS50011"/>
    </source>
</evidence>
<dbReference type="PROSITE" id="PS50011">
    <property type="entry name" value="PROTEIN_KINASE_DOM"/>
    <property type="match status" value="1"/>
</dbReference>
<evidence type="ECO:0000313" key="10">
    <source>
        <dbReference type="EMBL" id="AXB46915.1"/>
    </source>
</evidence>
<evidence type="ECO:0000256" key="4">
    <source>
        <dbReference type="ARBA" id="ARBA00022741"/>
    </source>
</evidence>
<dbReference type="RefSeq" id="WP_113695972.1">
    <property type="nucleotide sequence ID" value="NZ_CP015163.1"/>
</dbReference>
<evidence type="ECO:0000256" key="8">
    <source>
        <dbReference type="SAM" id="Phobius"/>
    </source>
</evidence>
<evidence type="ECO:0000256" key="1">
    <source>
        <dbReference type="ARBA" id="ARBA00012513"/>
    </source>
</evidence>
<dbReference type="Pfam" id="PF00069">
    <property type="entry name" value="Pkinase"/>
    <property type="match status" value="1"/>
</dbReference>